<dbReference type="EMBL" id="JBHUKS010000001">
    <property type="protein sequence ID" value="MFD2465794.1"/>
    <property type="molecule type" value="Genomic_DNA"/>
</dbReference>
<feature type="signal peptide" evidence="2">
    <location>
        <begin position="1"/>
        <end position="26"/>
    </location>
</feature>
<protein>
    <recommendedName>
        <fullName evidence="5">DUF3558 domain-containing protein</fullName>
    </recommendedName>
</protein>
<feature type="region of interest" description="Disordered" evidence="1">
    <location>
        <begin position="96"/>
        <end position="120"/>
    </location>
</feature>
<sequence>MAMIRRLGLGLAVLVAAAGCSGAGPAETFAKTNACDLLATAVRGTPLDLRRDEYKLTASTPVGVTGGVGGCRTEWTPPSGKLTGGDLAATLDLGDAEDWSGHSESSSQNGHEVRKDTTKAGGGCRYQIQIPGTDAAVHIWYLDRSAGDEGSCPVAKRLVDQVIPSLP</sequence>
<organism evidence="3 4">
    <name type="scientific">Amycolatopsis silviterrae</name>
    <dbReference type="NCBI Taxonomy" id="1656914"/>
    <lineage>
        <taxon>Bacteria</taxon>
        <taxon>Bacillati</taxon>
        <taxon>Actinomycetota</taxon>
        <taxon>Actinomycetes</taxon>
        <taxon>Pseudonocardiales</taxon>
        <taxon>Pseudonocardiaceae</taxon>
        <taxon>Amycolatopsis</taxon>
    </lineage>
</organism>
<keyword evidence="4" id="KW-1185">Reference proteome</keyword>
<dbReference type="PROSITE" id="PS51257">
    <property type="entry name" value="PROKAR_LIPOPROTEIN"/>
    <property type="match status" value="1"/>
</dbReference>
<evidence type="ECO:0000256" key="1">
    <source>
        <dbReference type="SAM" id="MobiDB-lite"/>
    </source>
</evidence>
<proteinExistence type="predicted"/>
<keyword evidence="2" id="KW-0732">Signal</keyword>
<accession>A0ABW5GXW0</accession>
<reference evidence="4" key="1">
    <citation type="journal article" date="2019" name="Int. J. Syst. Evol. Microbiol.">
        <title>The Global Catalogue of Microorganisms (GCM) 10K type strain sequencing project: providing services to taxonomists for standard genome sequencing and annotation.</title>
        <authorList>
            <consortium name="The Broad Institute Genomics Platform"/>
            <consortium name="The Broad Institute Genome Sequencing Center for Infectious Disease"/>
            <person name="Wu L."/>
            <person name="Ma J."/>
        </authorList>
    </citation>
    <scope>NUCLEOTIDE SEQUENCE [LARGE SCALE GENOMIC DNA]</scope>
    <source>
        <strain evidence="4">CGMCC 4.7641</strain>
    </source>
</reference>
<feature type="chain" id="PRO_5046597849" description="DUF3558 domain-containing protein" evidence="2">
    <location>
        <begin position="27"/>
        <end position="167"/>
    </location>
</feature>
<dbReference type="Proteomes" id="UP001597483">
    <property type="component" value="Unassembled WGS sequence"/>
</dbReference>
<evidence type="ECO:0000313" key="3">
    <source>
        <dbReference type="EMBL" id="MFD2465794.1"/>
    </source>
</evidence>
<evidence type="ECO:0000313" key="4">
    <source>
        <dbReference type="Proteomes" id="UP001597483"/>
    </source>
</evidence>
<dbReference type="RefSeq" id="WP_378299163.1">
    <property type="nucleotide sequence ID" value="NZ_JBHUKS010000001.1"/>
</dbReference>
<evidence type="ECO:0008006" key="5">
    <source>
        <dbReference type="Google" id="ProtNLM"/>
    </source>
</evidence>
<evidence type="ECO:0000256" key="2">
    <source>
        <dbReference type="SAM" id="SignalP"/>
    </source>
</evidence>
<comment type="caution">
    <text evidence="3">The sequence shown here is derived from an EMBL/GenBank/DDBJ whole genome shotgun (WGS) entry which is preliminary data.</text>
</comment>
<gene>
    <name evidence="3" type="ORF">ACFSVL_00230</name>
</gene>
<name>A0ABW5GXW0_9PSEU</name>